<dbReference type="Proteomes" id="UP001596208">
    <property type="component" value="Unassembled WGS sequence"/>
</dbReference>
<accession>A0ABW0B1Y5</accession>
<evidence type="ECO:0000313" key="2">
    <source>
        <dbReference type="Proteomes" id="UP001596208"/>
    </source>
</evidence>
<reference evidence="2" key="1">
    <citation type="journal article" date="2019" name="Int. J. Syst. Evol. Microbiol.">
        <title>The Global Catalogue of Microorganisms (GCM) 10K type strain sequencing project: providing services to taxonomists for standard genome sequencing and annotation.</title>
        <authorList>
            <consortium name="The Broad Institute Genomics Platform"/>
            <consortium name="The Broad Institute Genome Sequencing Center for Infectious Disease"/>
            <person name="Wu L."/>
            <person name="Ma J."/>
        </authorList>
    </citation>
    <scope>NUCLEOTIDE SEQUENCE [LARGE SCALE GENOMIC DNA]</scope>
    <source>
        <strain evidence="2">CGMCC 4.1721</strain>
    </source>
</reference>
<dbReference type="RefSeq" id="WP_065848321.1">
    <property type="nucleotide sequence ID" value="NZ_JBHSKI010000004.1"/>
</dbReference>
<gene>
    <name evidence="1" type="ORF">ACFPRK_11290</name>
</gene>
<keyword evidence="2" id="KW-1185">Reference proteome</keyword>
<evidence type="ECO:0000313" key="1">
    <source>
        <dbReference type="EMBL" id="MFC5171173.1"/>
    </source>
</evidence>
<dbReference type="EMBL" id="JBHSKI010000004">
    <property type="protein sequence ID" value="MFC5171173.1"/>
    <property type="molecule type" value="Genomic_DNA"/>
</dbReference>
<protein>
    <recommendedName>
        <fullName evidence="3">Integral membrane protein</fullName>
    </recommendedName>
</protein>
<evidence type="ECO:0008006" key="3">
    <source>
        <dbReference type="Google" id="ProtNLM"/>
    </source>
</evidence>
<sequence>MSSAIWKRGWNTHPLRRRIDVLEARLLLLLCAAAVGCASMIGVAHGWAAYDHQRSVASEQRAARHLERALVLRDAARSSPWADESGRTERVPVPVRWTSASGAHVTGQAPVPLGTQRGEYTNLWLDRQGRITSAPAGEGDVWTGALAAGAGSAAVVAGVGALAGLGVRRVCNRRRAAGWEAEWSRVEPQWSRRT</sequence>
<organism evidence="1 2">
    <name type="scientific">Streptomyces mutomycini</name>
    <dbReference type="NCBI Taxonomy" id="284036"/>
    <lineage>
        <taxon>Bacteria</taxon>
        <taxon>Bacillati</taxon>
        <taxon>Actinomycetota</taxon>
        <taxon>Actinomycetes</taxon>
        <taxon>Kitasatosporales</taxon>
        <taxon>Streptomycetaceae</taxon>
        <taxon>Streptomyces</taxon>
    </lineage>
</organism>
<proteinExistence type="predicted"/>
<dbReference type="PANTHER" id="PTHR42305:SF1">
    <property type="entry name" value="MEMBRANE PROTEIN RV1733C-RELATED"/>
    <property type="match status" value="1"/>
</dbReference>
<name>A0ABW0B1Y5_9ACTN</name>
<dbReference type="PANTHER" id="PTHR42305">
    <property type="entry name" value="MEMBRANE PROTEIN RV1733C-RELATED"/>
    <property type="match status" value="1"/>
</dbReference>
<comment type="caution">
    <text evidence="1">The sequence shown here is derived from an EMBL/GenBank/DDBJ whole genome shotgun (WGS) entry which is preliminary data.</text>
</comment>
<dbReference type="InterPro" id="IPR039708">
    <property type="entry name" value="MT1774/Rv1733c-like"/>
</dbReference>